<dbReference type="EMBL" id="GGFJ01011907">
    <property type="protein sequence ID" value="MBW61048.1"/>
    <property type="molecule type" value="Transcribed_RNA"/>
</dbReference>
<evidence type="ECO:0000313" key="1">
    <source>
        <dbReference type="EMBL" id="MBW61048.1"/>
    </source>
</evidence>
<accession>A0A2M4C7W4</accession>
<organism evidence="1">
    <name type="scientific">Anopheles marajoara</name>
    <dbReference type="NCBI Taxonomy" id="58244"/>
    <lineage>
        <taxon>Eukaryota</taxon>
        <taxon>Metazoa</taxon>
        <taxon>Ecdysozoa</taxon>
        <taxon>Arthropoda</taxon>
        <taxon>Hexapoda</taxon>
        <taxon>Insecta</taxon>
        <taxon>Pterygota</taxon>
        <taxon>Neoptera</taxon>
        <taxon>Endopterygota</taxon>
        <taxon>Diptera</taxon>
        <taxon>Nematocera</taxon>
        <taxon>Culicoidea</taxon>
        <taxon>Culicidae</taxon>
        <taxon>Anophelinae</taxon>
        <taxon>Anopheles</taxon>
    </lineage>
</organism>
<sequence>MALLEVLIELVRIVELLGAEVATVECAIVYSTVDFQHLDLATLLVRLIFRFVLANIFAGFRLCRRIFPIRYLQLINVLLEYLLLFPIQQHFVPFLYHHACFVDVIRLLLCLRHEHRSIVFDVFDLDGHLLIH</sequence>
<proteinExistence type="predicted"/>
<dbReference type="AlphaFoldDB" id="A0A2M4C7W4"/>
<protein>
    <submittedName>
        <fullName evidence="1">Putative secreted protein</fullName>
    </submittedName>
</protein>
<reference evidence="1" key="1">
    <citation type="submission" date="2018-01" db="EMBL/GenBank/DDBJ databases">
        <title>An insight into the sialome of Amazonian anophelines.</title>
        <authorList>
            <person name="Ribeiro J.M."/>
            <person name="Scarpassa V."/>
            <person name="Calvo E."/>
        </authorList>
    </citation>
    <scope>NUCLEOTIDE SEQUENCE</scope>
    <source>
        <tissue evidence="1">Salivary glands</tissue>
    </source>
</reference>
<name>A0A2M4C7W4_9DIPT</name>